<dbReference type="Gene3D" id="3.30.40.10">
    <property type="entry name" value="Zinc/RING finger domain, C3HC4 (zinc finger)"/>
    <property type="match status" value="1"/>
</dbReference>
<name>A0ABN8CXA3_9STRA</name>
<evidence type="ECO:0000313" key="7">
    <source>
        <dbReference type="Proteomes" id="UP001158986"/>
    </source>
</evidence>
<comment type="caution">
    <text evidence="6">The sequence shown here is derived from an EMBL/GenBank/DDBJ whole genome shotgun (WGS) entry which is preliminary data.</text>
</comment>
<dbReference type="InterPro" id="IPR052972">
    <property type="entry name" value="Sacsin_chaperone_reg"/>
</dbReference>
<reference evidence="6 7" key="1">
    <citation type="submission" date="2021-11" db="EMBL/GenBank/DDBJ databases">
        <authorList>
            <person name="Islam A."/>
            <person name="Islam S."/>
            <person name="Flora M.S."/>
            <person name="Rahman M."/>
            <person name="Ziaur R.M."/>
            <person name="Epstein J.H."/>
            <person name="Hassan M."/>
            <person name="Klassen M."/>
            <person name="Woodard K."/>
            <person name="Webb A."/>
            <person name="Webby R.J."/>
            <person name="El Zowalaty M.E."/>
        </authorList>
    </citation>
    <scope>NUCLEOTIDE SEQUENCE [LARGE SCALE GENOMIC DNA]</scope>
    <source>
        <strain evidence="6">Pbs1</strain>
    </source>
</reference>
<evidence type="ECO:0000256" key="2">
    <source>
        <dbReference type="ARBA" id="ARBA00022771"/>
    </source>
</evidence>
<accession>A0ABN8CXA3</accession>
<dbReference type="SMART" id="SM00184">
    <property type="entry name" value="RING"/>
    <property type="match status" value="1"/>
</dbReference>
<sequence>MGSKESPEVSDYIRLLRDLNDECCGQPLNLNELIAACRTIDLLVTAMTESNHRLSLDEKNSIFLPSGRAIMQSMLVMAYNDSPALCSSIDLTKLHVAHPRISTMCCKRLGVPGITSVVTEELDGGESPMEALVGDDVFAHFTSMLASKPFADGLRKIITAQQQKSSLSDASGFIPDFEDINQRIMSLATYEVKCVAGLHSRFIAKLDCSACRIDVTKATHQGSLSFVDQMKRRIYIAKCALAERSGTGMRVSHLVARCINQLLGGILQDCSVLESILTCNEVEIPNVLQRLDIYEDPFLIVEKLRGVMGHPLCETDCTNVELAPLRSCLPGELVAVEDDSGILCYSKILREAPSDVAGVSQYEVKVNSSSTRWMLATQLYFFRSARMEMGSHHTAATTGSSRRQVEDIAASYDEDTALPTSVVAIASQAQSNEIASRVKAPALMISSANVLSAVNDLLSRLNVTLDTSVENLMAENLRLQRRLEVAEASCRAAATQIDMVMREKKEVQDSLVCAVCLENKVNRVLIPCGHIYCAVCVEQLPRLSCPVCRENIISSSVFHVPS</sequence>
<protein>
    <recommendedName>
        <fullName evidence="5">RING-type domain-containing protein</fullName>
    </recommendedName>
</protein>
<dbReference type="PROSITE" id="PS50089">
    <property type="entry name" value="ZF_RING_2"/>
    <property type="match status" value="1"/>
</dbReference>
<gene>
    <name evidence="6" type="ORF">PBS001_LOCUS3799</name>
</gene>
<keyword evidence="7" id="KW-1185">Reference proteome</keyword>
<dbReference type="SUPFAM" id="SSF57850">
    <property type="entry name" value="RING/U-box"/>
    <property type="match status" value="1"/>
</dbReference>
<keyword evidence="1" id="KW-0479">Metal-binding</keyword>
<evidence type="ECO:0000259" key="5">
    <source>
        <dbReference type="PROSITE" id="PS50089"/>
    </source>
</evidence>
<dbReference type="InterPro" id="IPR013083">
    <property type="entry name" value="Znf_RING/FYVE/PHD"/>
</dbReference>
<dbReference type="PANTHER" id="PTHR15600:SF42">
    <property type="entry name" value="SACSIN"/>
    <property type="match status" value="1"/>
</dbReference>
<evidence type="ECO:0000256" key="3">
    <source>
        <dbReference type="ARBA" id="ARBA00022833"/>
    </source>
</evidence>
<dbReference type="EMBL" id="CAKLCB010000228">
    <property type="protein sequence ID" value="CAH0517173.1"/>
    <property type="molecule type" value="Genomic_DNA"/>
</dbReference>
<keyword evidence="2 4" id="KW-0863">Zinc-finger</keyword>
<evidence type="ECO:0000313" key="6">
    <source>
        <dbReference type="EMBL" id="CAH0517173.1"/>
    </source>
</evidence>
<feature type="domain" description="RING-type" evidence="5">
    <location>
        <begin position="513"/>
        <end position="549"/>
    </location>
</feature>
<dbReference type="PANTHER" id="PTHR15600">
    <property type="entry name" value="SACSIN"/>
    <property type="match status" value="1"/>
</dbReference>
<keyword evidence="3" id="KW-0862">Zinc</keyword>
<organism evidence="6 7">
    <name type="scientific">Peronospora belbahrii</name>
    <dbReference type="NCBI Taxonomy" id="622444"/>
    <lineage>
        <taxon>Eukaryota</taxon>
        <taxon>Sar</taxon>
        <taxon>Stramenopiles</taxon>
        <taxon>Oomycota</taxon>
        <taxon>Peronosporomycetes</taxon>
        <taxon>Peronosporales</taxon>
        <taxon>Peronosporaceae</taxon>
        <taxon>Peronospora</taxon>
    </lineage>
</organism>
<evidence type="ECO:0000256" key="4">
    <source>
        <dbReference type="PROSITE-ProRule" id="PRU00175"/>
    </source>
</evidence>
<dbReference type="PROSITE" id="PS00518">
    <property type="entry name" value="ZF_RING_1"/>
    <property type="match status" value="1"/>
</dbReference>
<dbReference type="Pfam" id="PF13920">
    <property type="entry name" value="zf-C3HC4_3"/>
    <property type="match status" value="1"/>
</dbReference>
<dbReference type="Proteomes" id="UP001158986">
    <property type="component" value="Unassembled WGS sequence"/>
</dbReference>
<proteinExistence type="predicted"/>
<dbReference type="InterPro" id="IPR001841">
    <property type="entry name" value="Znf_RING"/>
</dbReference>
<dbReference type="InterPro" id="IPR017907">
    <property type="entry name" value="Znf_RING_CS"/>
</dbReference>
<evidence type="ECO:0000256" key="1">
    <source>
        <dbReference type="ARBA" id="ARBA00022723"/>
    </source>
</evidence>